<dbReference type="InterPro" id="IPR017941">
    <property type="entry name" value="Rieske_2Fe-2S"/>
</dbReference>
<evidence type="ECO:0000259" key="5">
    <source>
        <dbReference type="PROSITE" id="PS51296"/>
    </source>
</evidence>
<evidence type="ECO:0000256" key="2">
    <source>
        <dbReference type="ARBA" id="ARBA00022723"/>
    </source>
</evidence>
<reference evidence="6" key="2">
    <citation type="submission" date="2021-04" db="EMBL/GenBank/DDBJ databases">
        <authorList>
            <person name="Gilroy R."/>
        </authorList>
    </citation>
    <scope>NUCLEOTIDE SEQUENCE</scope>
    <source>
        <strain evidence="6">CHK33-7979</strain>
    </source>
</reference>
<dbReference type="GO" id="GO:0051537">
    <property type="term" value="F:2 iron, 2 sulfur cluster binding"/>
    <property type="evidence" value="ECO:0007669"/>
    <property type="project" value="UniProtKB-KW"/>
</dbReference>
<evidence type="ECO:0000256" key="3">
    <source>
        <dbReference type="ARBA" id="ARBA00023004"/>
    </source>
</evidence>
<dbReference type="Proteomes" id="UP000886824">
    <property type="component" value="Unassembled WGS sequence"/>
</dbReference>
<organism evidence="6 7">
    <name type="scientific">Candidatus Intestinimonas merdavium</name>
    <dbReference type="NCBI Taxonomy" id="2838622"/>
    <lineage>
        <taxon>Bacteria</taxon>
        <taxon>Bacillati</taxon>
        <taxon>Bacillota</taxon>
        <taxon>Clostridia</taxon>
        <taxon>Eubacteriales</taxon>
        <taxon>Intestinimonas</taxon>
    </lineage>
</organism>
<dbReference type="EMBL" id="DXCX01000033">
    <property type="protein sequence ID" value="HIY73011.1"/>
    <property type="molecule type" value="Genomic_DNA"/>
</dbReference>
<protein>
    <submittedName>
        <fullName evidence="6">Rieske 2Fe-2S domain-containing protein</fullName>
    </submittedName>
</protein>
<keyword evidence="2" id="KW-0479">Metal-binding</keyword>
<proteinExistence type="predicted"/>
<dbReference type="GO" id="GO:0004497">
    <property type="term" value="F:monooxygenase activity"/>
    <property type="evidence" value="ECO:0007669"/>
    <property type="project" value="UniProtKB-ARBA"/>
</dbReference>
<evidence type="ECO:0000313" key="7">
    <source>
        <dbReference type="Proteomes" id="UP000886824"/>
    </source>
</evidence>
<dbReference type="AlphaFoldDB" id="A0A9D1Z6M4"/>
<feature type="domain" description="Rieske" evidence="5">
    <location>
        <begin position="1"/>
        <end position="37"/>
    </location>
</feature>
<gene>
    <name evidence="6" type="ORF">H9826_03390</name>
</gene>
<keyword evidence="1" id="KW-0001">2Fe-2S</keyword>
<reference evidence="6" key="1">
    <citation type="journal article" date="2021" name="PeerJ">
        <title>Extensive microbial diversity within the chicken gut microbiome revealed by metagenomics and culture.</title>
        <authorList>
            <person name="Gilroy R."/>
            <person name="Ravi A."/>
            <person name="Getino M."/>
            <person name="Pursley I."/>
            <person name="Horton D.L."/>
            <person name="Alikhan N.F."/>
            <person name="Baker D."/>
            <person name="Gharbi K."/>
            <person name="Hall N."/>
            <person name="Watson M."/>
            <person name="Adriaenssens E.M."/>
            <person name="Foster-Nyarko E."/>
            <person name="Jarju S."/>
            <person name="Secka A."/>
            <person name="Antonio M."/>
            <person name="Oren A."/>
            <person name="Chaudhuri R.R."/>
            <person name="La Ragione R."/>
            <person name="Hildebrand F."/>
            <person name="Pallen M.J."/>
        </authorList>
    </citation>
    <scope>NUCLEOTIDE SEQUENCE</scope>
    <source>
        <strain evidence="6">CHK33-7979</strain>
    </source>
</reference>
<dbReference type="PROSITE" id="PS51296">
    <property type="entry name" value="RIESKE"/>
    <property type="match status" value="1"/>
</dbReference>
<sequence length="37" mass="4211">MRKRRPIEHTWDCPCHGSRFTEDGALIDNPATGNLKS</sequence>
<name>A0A9D1Z6M4_9FIRM</name>
<evidence type="ECO:0000256" key="4">
    <source>
        <dbReference type="ARBA" id="ARBA00023014"/>
    </source>
</evidence>
<dbReference type="SUPFAM" id="SSF50022">
    <property type="entry name" value="ISP domain"/>
    <property type="match status" value="1"/>
</dbReference>
<keyword evidence="3" id="KW-0408">Iron</keyword>
<evidence type="ECO:0000313" key="6">
    <source>
        <dbReference type="EMBL" id="HIY73011.1"/>
    </source>
</evidence>
<dbReference type="Pfam" id="PF00355">
    <property type="entry name" value="Rieske"/>
    <property type="match status" value="1"/>
</dbReference>
<dbReference type="GO" id="GO:0046872">
    <property type="term" value="F:metal ion binding"/>
    <property type="evidence" value="ECO:0007669"/>
    <property type="project" value="UniProtKB-KW"/>
</dbReference>
<evidence type="ECO:0000256" key="1">
    <source>
        <dbReference type="ARBA" id="ARBA00022714"/>
    </source>
</evidence>
<dbReference type="Gene3D" id="2.102.10.10">
    <property type="entry name" value="Rieske [2Fe-2S] iron-sulphur domain"/>
    <property type="match status" value="1"/>
</dbReference>
<accession>A0A9D1Z6M4</accession>
<keyword evidence="4" id="KW-0411">Iron-sulfur</keyword>
<dbReference type="InterPro" id="IPR036922">
    <property type="entry name" value="Rieske_2Fe-2S_sf"/>
</dbReference>
<comment type="caution">
    <text evidence="6">The sequence shown here is derived from an EMBL/GenBank/DDBJ whole genome shotgun (WGS) entry which is preliminary data.</text>
</comment>
<dbReference type="GO" id="GO:0016705">
    <property type="term" value="F:oxidoreductase activity, acting on paired donors, with incorporation or reduction of molecular oxygen"/>
    <property type="evidence" value="ECO:0007669"/>
    <property type="project" value="UniProtKB-ARBA"/>
</dbReference>